<comment type="similarity">
    <text evidence="6">Belongs to the mitochondrial carrier (TC 2.A.29) family.</text>
</comment>
<accession>A0AAF0X453</accession>
<evidence type="ECO:0000313" key="8">
    <source>
        <dbReference type="EMBL" id="WOH01095.1"/>
    </source>
</evidence>
<dbReference type="GO" id="GO:0016020">
    <property type="term" value="C:membrane"/>
    <property type="evidence" value="ECO:0007669"/>
    <property type="project" value="UniProtKB-SubCell"/>
</dbReference>
<dbReference type="SUPFAM" id="SSF103506">
    <property type="entry name" value="Mitochondrial carrier"/>
    <property type="match status" value="1"/>
</dbReference>
<feature type="repeat" description="Solcar" evidence="5">
    <location>
        <begin position="79"/>
        <end position="168"/>
    </location>
</feature>
<keyword evidence="7" id="KW-1133">Transmembrane helix</keyword>
<protein>
    <submittedName>
        <fullName evidence="8">Uncharacterized protein</fullName>
    </submittedName>
</protein>
<sequence length="197" mass="22497">MYQMSGFSCGLQSVQNLRTQGMIIVINYNVVDIRYVQLEPTFSWALLCKELHGTSKYTGMLQAAKKIYKEGGLTFTVLHKLKMIAVGSSKAEFPKRFNIFTSTIATNPFDFLTCMICMQVHPNMRSVFASLIKYRGFRGLYDGLTPTLVEIIPYAGLQFEIYDTFKRWYGLNLRFASVLANFVAISLFLHLHLPFLS</sequence>
<dbReference type="Proteomes" id="UP000077755">
    <property type="component" value="Chromosome 5"/>
</dbReference>
<reference evidence="8" key="1">
    <citation type="journal article" date="2016" name="Nat. Genet.">
        <title>A high-quality carrot genome assembly provides new insights into carotenoid accumulation and asterid genome evolution.</title>
        <authorList>
            <person name="Iorizzo M."/>
            <person name="Ellison S."/>
            <person name="Senalik D."/>
            <person name="Zeng P."/>
            <person name="Satapoomin P."/>
            <person name="Huang J."/>
            <person name="Bowman M."/>
            <person name="Iovene M."/>
            <person name="Sanseverino W."/>
            <person name="Cavagnaro P."/>
            <person name="Yildiz M."/>
            <person name="Macko-Podgorni A."/>
            <person name="Moranska E."/>
            <person name="Grzebelus E."/>
            <person name="Grzebelus D."/>
            <person name="Ashrafi H."/>
            <person name="Zheng Z."/>
            <person name="Cheng S."/>
            <person name="Spooner D."/>
            <person name="Van Deynze A."/>
            <person name="Simon P."/>
        </authorList>
    </citation>
    <scope>NUCLEOTIDE SEQUENCE</scope>
    <source>
        <tissue evidence="8">Leaf</tissue>
    </source>
</reference>
<evidence type="ECO:0000256" key="2">
    <source>
        <dbReference type="ARBA" id="ARBA00022692"/>
    </source>
</evidence>
<keyword evidence="6" id="KW-0813">Transport</keyword>
<evidence type="ECO:0000256" key="7">
    <source>
        <dbReference type="SAM" id="Phobius"/>
    </source>
</evidence>
<dbReference type="InterPro" id="IPR023395">
    <property type="entry name" value="MCP_dom_sf"/>
</dbReference>
<keyword evidence="2 5" id="KW-0812">Transmembrane</keyword>
<organism evidence="8 9">
    <name type="scientific">Daucus carota subsp. sativus</name>
    <name type="common">Carrot</name>
    <dbReference type="NCBI Taxonomy" id="79200"/>
    <lineage>
        <taxon>Eukaryota</taxon>
        <taxon>Viridiplantae</taxon>
        <taxon>Streptophyta</taxon>
        <taxon>Embryophyta</taxon>
        <taxon>Tracheophyta</taxon>
        <taxon>Spermatophyta</taxon>
        <taxon>Magnoliopsida</taxon>
        <taxon>eudicotyledons</taxon>
        <taxon>Gunneridae</taxon>
        <taxon>Pentapetalae</taxon>
        <taxon>asterids</taxon>
        <taxon>campanulids</taxon>
        <taxon>Apiales</taxon>
        <taxon>Apiaceae</taxon>
        <taxon>Apioideae</taxon>
        <taxon>Scandiceae</taxon>
        <taxon>Daucinae</taxon>
        <taxon>Daucus</taxon>
        <taxon>Daucus sect. Daucus</taxon>
    </lineage>
</organism>
<evidence type="ECO:0000256" key="5">
    <source>
        <dbReference type="PROSITE-ProRule" id="PRU00282"/>
    </source>
</evidence>
<keyword evidence="3" id="KW-0677">Repeat</keyword>
<comment type="subcellular location">
    <subcellularLocation>
        <location evidence="1">Membrane</location>
        <topology evidence="1">Multi-pass membrane protein</topology>
    </subcellularLocation>
</comment>
<evidence type="ECO:0000256" key="3">
    <source>
        <dbReference type="ARBA" id="ARBA00022737"/>
    </source>
</evidence>
<evidence type="ECO:0000256" key="6">
    <source>
        <dbReference type="RuleBase" id="RU000488"/>
    </source>
</evidence>
<evidence type="ECO:0000256" key="1">
    <source>
        <dbReference type="ARBA" id="ARBA00004141"/>
    </source>
</evidence>
<keyword evidence="9" id="KW-1185">Reference proteome</keyword>
<proteinExistence type="inferred from homology"/>
<dbReference type="Pfam" id="PF00153">
    <property type="entry name" value="Mito_carr"/>
    <property type="match status" value="1"/>
</dbReference>
<dbReference type="EMBL" id="CP093347">
    <property type="protein sequence ID" value="WOH01095.1"/>
    <property type="molecule type" value="Genomic_DNA"/>
</dbReference>
<dbReference type="AlphaFoldDB" id="A0AAF0X453"/>
<evidence type="ECO:0000256" key="4">
    <source>
        <dbReference type="ARBA" id="ARBA00023136"/>
    </source>
</evidence>
<evidence type="ECO:0000313" key="9">
    <source>
        <dbReference type="Proteomes" id="UP000077755"/>
    </source>
</evidence>
<gene>
    <name evidence="8" type="ORF">DCAR_0520474</name>
</gene>
<dbReference type="InterPro" id="IPR018108">
    <property type="entry name" value="MCP_transmembrane"/>
</dbReference>
<reference evidence="8" key="2">
    <citation type="submission" date="2022-03" db="EMBL/GenBank/DDBJ databases">
        <title>Draft title - Genomic analysis of global carrot germplasm unveils the trajectory of domestication and the origin of high carotenoid orange carrot.</title>
        <authorList>
            <person name="Iorizzo M."/>
            <person name="Ellison S."/>
            <person name="Senalik D."/>
            <person name="Macko-Podgorni A."/>
            <person name="Grzebelus D."/>
            <person name="Bostan H."/>
            <person name="Rolling W."/>
            <person name="Curaba J."/>
            <person name="Simon P."/>
        </authorList>
    </citation>
    <scope>NUCLEOTIDE SEQUENCE</scope>
    <source>
        <tissue evidence="8">Leaf</tissue>
    </source>
</reference>
<dbReference type="Gene3D" id="1.50.40.10">
    <property type="entry name" value="Mitochondrial carrier domain"/>
    <property type="match status" value="1"/>
</dbReference>
<keyword evidence="4 5" id="KW-0472">Membrane</keyword>
<dbReference type="PROSITE" id="PS50920">
    <property type="entry name" value="SOLCAR"/>
    <property type="match status" value="1"/>
</dbReference>
<dbReference type="PANTHER" id="PTHR24089">
    <property type="entry name" value="SOLUTE CARRIER FAMILY 25"/>
    <property type="match status" value="1"/>
</dbReference>
<feature type="transmembrane region" description="Helical" evidence="7">
    <location>
        <begin position="175"/>
        <end position="193"/>
    </location>
</feature>
<name>A0AAF0X453_DAUCS</name>